<evidence type="ECO:0000313" key="22">
    <source>
        <dbReference type="EMBL" id="AKL97679.1"/>
    </source>
</evidence>
<dbReference type="GO" id="GO:0071555">
    <property type="term" value="P:cell wall organization"/>
    <property type="evidence" value="ECO:0007669"/>
    <property type="project" value="UniProtKB-KW"/>
</dbReference>
<dbReference type="PANTHER" id="PTHR30474">
    <property type="entry name" value="CELL CYCLE PROTEIN"/>
    <property type="match status" value="1"/>
</dbReference>
<dbReference type="Proteomes" id="UP000035337">
    <property type="component" value="Chromosome"/>
</dbReference>
<keyword evidence="4 22" id="KW-0132">Cell division</keyword>
<dbReference type="GO" id="GO:0008360">
    <property type="term" value="P:regulation of cell shape"/>
    <property type="evidence" value="ECO:0007669"/>
    <property type="project" value="UniProtKB-KW"/>
</dbReference>
<gene>
    <name evidence="22" type="primary">ftsW</name>
    <name evidence="22" type="ORF">Epro_0300</name>
</gene>
<dbReference type="GO" id="GO:0015648">
    <property type="term" value="F:lipid-linked peptidoglycan transporter activity"/>
    <property type="evidence" value="ECO:0007669"/>
    <property type="project" value="TreeGrafter"/>
</dbReference>
<evidence type="ECO:0000256" key="8">
    <source>
        <dbReference type="ARBA" id="ARBA00022960"/>
    </source>
</evidence>
<keyword evidence="11 21" id="KW-0472">Membrane</keyword>
<dbReference type="GO" id="GO:0009252">
    <property type="term" value="P:peptidoglycan biosynthetic process"/>
    <property type="evidence" value="ECO:0007669"/>
    <property type="project" value="UniProtKB-KW"/>
</dbReference>
<dbReference type="InterPro" id="IPR001182">
    <property type="entry name" value="FtsW/RodA"/>
</dbReference>
<evidence type="ECO:0000256" key="9">
    <source>
        <dbReference type="ARBA" id="ARBA00022984"/>
    </source>
</evidence>
<feature type="transmembrane region" description="Helical" evidence="21">
    <location>
        <begin position="79"/>
        <end position="97"/>
    </location>
</feature>
<reference evidence="22 23" key="1">
    <citation type="submission" date="2014-09" db="EMBL/GenBank/DDBJ databases">
        <title>Complete genome sequence of Endomicrobium proavitum.</title>
        <authorList>
            <person name="Zheng H."/>
        </authorList>
    </citation>
    <scope>NUCLEOTIDE SEQUENCE [LARGE SCALE GENOMIC DNA]</scope>
    <source>
        <strain evidence="22 23">Rsa215</strain>
    </source>
</reference>
<proteinExistence type="inferred from homology"/>
<evidence type="ECO:0000256" key="16">
    <source>
        <dbReference type="ARBA" id="ARBA00038053"/>
    </source>
</evidence>
<dbReference type="PANTHER" id="PTHR30474:SF2">
    <property type="entry name" value="PEPTIDOGLYCAN GLYCOSYLTRANSFERASE FTSW-RELATED"/>
    <property type="match status" value="1"/>
</dbReference>
<dbReference type="GO" id="GO:0051301">
    <property type="term" value="P:cell division"/>
    <property type="evidence" value="ECO:0007669"/>
    <property type="project" value="UniProtKB-KW"/>
</dbReference>
<dbReference type="GO" id="GO:0005886">
    <property type="term" value="C:plasma membrane"/>
    <property type="evidence" value="ECO:0007669"/>
    <property type="project" value="UniProtKB-SubCell"/>
</dbReference>
<evidence type="ECO:0000256" key="11">
    <source>
        <dbReference type="ARBA" id="ARBA00023136"/>
    </source>
</evidence>
<evidence type="ECO:0000256" key="12">
    <source>
        <dbReference type="ARBA" id="ARBA00023306"/>
    </source>
</evidence>
<comment type="similarity">
    <text evidence="16">Belongs to the SEDS family. FtsW subfamily.</text>
</comment>
<dbReference type="AlphaFoldDB" id="A0A0G3WJK4"/>
<evidence type="ECO:0000256" key="1">
    <source>
        <dbReference type="ARBA" id="ARBA00004651"/>
    </source>
</evidence>
<evidence type="ECO:0000256" key="3">
    <source>
        <dbReference type="ARBA" id="ARBA00022475"/>
    </source>
</evidence>
<feature type="transmembrane region" description="Helical" evidence="21">
    <location>
        <begin position="12"/>
        <end position="31"/>
    </location>
</feature>
<comment type="subcellular location">
    <subcellularLocation>
        <location evidence="1">Cell membrane</location>
        <topology evidence="1">Multi-pass membrane protein</topology>
    </subcellularLocation>
</comment>
<evidence type="ECO:0000256" key="21">
    <source>
        <dbReference type="SAM" id="Phobius"/>
    </source>
</evidence>
<keyword evidence="23" id="KW-1185">Reference proteome</keyword>
<name>A0A0G3WJK4_9BACT</name>
<dbReference type="EMBL" id="CP009498">
    <property type="protein sequence ID" value="AKL97679.1"/>
    <property type="molecule type" value="Genomic_DNA"/>
</dbReference>
<keyword evidence="13" id="KW-0961">Cell wall biogenesis/degradation</keyword>
<feature type="transmembrane region" description="Helical" evidence="21">
    <location>
        <begin position="337"/>
        <end position="360"/>
    </location>
</feature>
<evidence type="ECO:0000256" key="2">
    <source>
        <dbReference type="ARBA" id="ARBA00004752"/>
    </source>
</evidence>
<evidence type="ECO:0000256" key="7">
    <source>
        <dbReference type="ARBA" id="ARBA00022692"/>
    </source>
</evidence>
<accession>A0A0G3WJK4</accession>
<evidence type="ECO:0000256" key="15">
    <source>
        <dbReference type="ARBA" id="ARBA00033270"/>
    </source>
</evidence>
<keyword evidence="9" id="KW-0573">Peptidoglycan synthesis</keyword>
<comment type="catalytic activity">
    <reaction evidence="20">
        <text>[GlcNAc-(1-&gt;4)-Mur2Ac(oyl-L-Ala-gamma-D-Glu-L-Lys-D-Ala-D-Ala)](n)-di-trans,octa-cis-undecaprenyl diphosphate + beta-D-GlcNAc-(1-&gt;4)-Mur2Ac(oyl-L-Ala-gamma-D-Glu-L-Lys-D-Ala-D-Ala)-di-trans,octa-cis-undecaprenyl diphosphate = [GlcNAc-(1-&gt;4)-Mur2Ac(oyl-L-Ala-gamma-D-Glu-L-Lys-D-Ala-D-Ala)](n+1)-di-trans,octa-cis-undecaprenyl diphosphate + di-trans,octa-cis-undecaprenyl diphosphate + H(+)</text>
        <dbReference type="Rhea" id="RHEA:23708"/>
        <dbReference type="Rhea" id="RHEA-COMP:9602"/>
        <dbReference type="Rhea" id="RHEA-COMP:9603"/>
        <dbReference type="ChEBI" id="CHEBI:15378"/>
        <dbReference type="ChEBI" id="CHEBI:58405"/>
        <dbReference type="ChEBI" id="CHEBI:60033"/>
        <dbReference type="ChEBI" id="CHEBI:78435"/>
        <dbReference type="EC" id="2.4.99.28"/>
    </reaction>
</comment>
<protein>
    <recommendedName>
        <fullName evidence="17">Probable peptidoglycan glycosyltransferase FtsW</fullName>
        <ecNumber evidence="19">2.4.99.28</ecNumber>
    </recommendedName>
    <alternativeName>
        <fullName evidence="18">Cell division protein FtsW</fullName>
    </alternativeName>
    <alternativeName>
        <fullName evidence="15">Cell wall polymerase</fullName>
    </alternativeName>
    <alternativeName>
        <fullName evidence="14">Peptidoglycan polymerase</fullName>
    </alternativeName>
</protein>
<feature type="transmembrane region" description="Helical" evidence="21">
    <location>
        <begin position="165"/>
        <end position="182"/>
    </location>
</feature>
<evidence type="ECO:0000256" key="20">
    <source>
        <dbReference type="ARBA" id="ARBA00049902"/>
    </source>
</evidence>
<evidence type="ECO:0000256" key="13">
    <source>
        <dbReference type="ARBA" id="ARBA00023316"/>
    </source>
</evidence>
<feature type="transmembrane region" description="Helical" evidence="21">
    <location>
        <begin position="143"/>
        <end position="159"/>
    </location>
</feature>
<dbReference type="GO" id="GO:0032153">
    <property type="term" value="C:cell division site"/>
    <property type="evidence" value="ECO:0007669"/>
    <property type="project" value="TreeGrafter"/>
</dbReference>
<dbReference type="EC" id="2.4.99.28" evidence="19"/>
<keyword evidence="12" id="KW-0131">Cell cycle</keyword>
<feature type="transmembrane region" description="Helical" evidence="21">
    <location>
        <begin position="272"/>
        <end position="291"/>
    </location>
</feature>
<dbReference type="NCBIfam" id="TIGR02614">
    <property type="entry name" value="ftsW"/>
    <property type="match status" value="1"/>
</dbReference>
<evidence type="ECO:0000256" key="5">
    <source>
        <dbReference type="ARBA" id="ARBA00022676"/>
    </source>
</evidence>
<dbReference type="STRING" id="1408281.Epro_0300"/>
<dbReference type="KEGG" id="epo:Epro_0300"/>
<keyword evidence="8" id="KW-0133">Cell shape</keyword>
<evidence type="ECO:0000256" key="6">
    <source>
        <dbReference type="ARBA" id="ARBA00022679"/>
    </source>
</evidence>
<evidence type="ECO:0000256" key="18">
    <source>
        <dbReference type="ARBA" id="ARBA00041418"/>
    </source>
</evidence>
<dbReference type="RefSeq" id="WP_052569940.1">
    <property type="nucleotide sequence ID" value="NZ_CP009498.1"/>
</dbReference>
<dbReference type="Pfam" id="PF01098">
    <property type="entry name" value="FTSW_RODA_SPOVE"/>
    <property type="match status" value="1"/>
</dbReference>
<evidence type="ECO:0000256" key="19">
    <source>
        <dbReference type="ARBA" id="ARBA00044770"/>
    </source>
</evidence>
<sequence length="368" mass="40570">MPRIDFAKYDFSLIAFTSLAVIFGAFMVFSSSAIMADARGASPFMFFLKQLLWLVFGFAAMFITAFVINYKFYQKYAKWIYLVAFIFLIAVLIFGVTRGGAKRWLHLGFFTFQPSELAKFASVAIMASFIAKKKEFIAQWEGLVVPIAMLLIMIVPIFLEKDLGTPILIASVCIAMLVCAGIKIQAIAASAAIGIVAVAAAIMKVEYRRTRFIDYLNSFINIDAAAYQVKHALYAFGSGGFFGKGLGKSELKMMYLPEAHTDFIFPVIGEELGFLFGALPIMAFFIFIFLKGIKISKNAPDDFARYLALGITFLIVFQALINMSVATGNFPAKGLPLPFISFGGTSIVITMAVSGILINLSQYSKRKV</sequence>
<organism evidence="22 23">
    <name type="scientific">Endomicrobium proavitum</name>
    <dbReference type="NCBI Taxonomy" id="1408281"/>
    <lineage>
        <taxon>Bacteria</taxon>
        <taxon>Pseudomonadati</taxon>
        <taxon>Elusimicrobiota</taxon>
        <taxon>Endomicrobiia</taxon>
        <taxon>Endomicrobiales</taxon>
        <taxon>Endomicrobiaceae</taxon>
        <taxon>Endomicrobium</taxon>
    </lineage>
</organism>
<evidence type="ECO:0000256" key="4">
    <source>
        <dbReference type="ARBA" id="ARBA00022618"/>
    </source>
</evidence>
<keyword evidence="3" id="KW-1003">Cell membrane</keyword>
<feature type="transmembrane region" description="Helical" evidence="21">
    <location>
        <begin position="51"/>
        <end position="72"/>
    </location>
</feature>
<evidence type="ECO:0000313" key="23">
    <source>
        <dbReference type="Proteomes" id="UP000035337"/>
    </source>
</evidence>
<comment type="pathway">
    <text evidence="2">Cell wall biogenesis; peptidoglycan biosynthesis.</text>
</comment>
<evidence type="ECO:0000256" key="10">
    <source>
        <dbReference type="ARBA" id="ARBA00022989"/>
    </source>
</evidence>
<evidence type="ECO:0000256" key="17">
    <source>
        <dbReference type="ARBA" id="ARBA00041185"/>
    </source>
</evidence>
<keyword evidence="5" id="KW-0328">Glycosyltransferase</keyword>
<feature type="transmembrane region" description="Helical" evidence="21">
    <location>
        <begin position="303"/>
        <end position="325"/>
    </location>
</feature>
<dbReference type="GO" id="GO:0008955">
    <property type="term" value="F:peptidoglycan glycosyltransferase activity"/>
    <property type="evidence" value="ECO:0007669"/>
    <property type="project" value="UniProtKB-EC"/>
</dbReference>
<dbReference type="OrthoDB" id="9768187at2"/>
<dbReference type="InterPro" id="IPR013437">
    <property type="entry name" value="FtsW"/>
</dbReference>
<feature type="transmembrane region" description="Helical" evidence="21">
    <location>
        <begin position="187"/>
        <end position="205"/>
    </location>
</feature>
<keyword evidence="10 21" id="KW-1133">Transmembrane helix</keyword>
<keyword evidence="6" id="KW-0808">Transferase</keyword>
<dbReference type="PATRIC" id="fig|1408281.3.peg.312"/>
<keyword evidence="7 21" id="KW-0812">Transmembrane</keyword>
<evidence type="ECO:0000256" key="14">
    <source>
        <dbReference type="ARBA" id="ARBA00032370"/>
    </source>
</evidence>